<accession>A0AA86JDT5</accession>
<comment type="similarity">
    <text evidence="3">Belongs to the HNH nuclease family.</text>
</comment>
<dbReference type="PANTHER" id="PTHR41286">
    <property type="entry name" value="HNH NUCLEASE YAJD-RELATED"/>
    <property type="match status" value="1"/>
</dbReference>
<proteinExistence type="inferred from homology"/>
<evidence type="ECO:0000256" key="4">
    <source>
        <dbReference type="ARBA" id="ARBA00040194"/>
    </source>
</evidence>
<organism evidence="5 6">
    <name type="scientific">Clostridium neonatale</name>
    <dbReference type="NCBI Taxonomy" id="137838"/>
    <lineage>
        <taxon>Bacteria</taxon>
        <taxon>Bacillati</taxon>
        <taxon>Bacillota</taxon>
        <taxon>Clostridia</taxon>
        <taxon>Eubacteriales</taxon>
        <taxon>Clostridiaceae</taxon>
        <taxon>Clostridium</taxon>
    </lineage>
</organism>
<dbReference type="GO" id="GO:0004519">
    <property type="term" value="F:endonuclease activity"/>
    <property type="evidence" value="ECO:0007669"/>
    <property type="project" value="UniProtKB-KW"/>
</dbReference>
<dbReference type="CDD" id="cd00085">
    <property type="entry name" value="HNHc"/>
    <property type="match status" value="1"/>
</dbReference>
<dbReference type="Pfam" id="PF01844">
    <property type="entry name" value="HNH"/>
    <property type="match status" value="1"/>
</dbReference>
<protein>
    <recommendedName>
        <fullName evidence="4">Putative HNH nuclease YajD</fullName>
    </recommendedName>
</protein>
<keyword evidence="1" id="KW-0540">Nuclease</keyword>
<dbReference type="GO" id="GO:0008270">
    <property type="term" value="F:zinc ion binding"/>
    <property type="evidence" value="ECO:0007669"/>
    <property type="project" value="InterPro"/>
</dbReference>
<reference evidence="5" key="1">
    <citation type="submission" date="2021-10" db="EMBL/GenBank/DDBJ databases">
        <authorList>
            <person name="Mesa V."/>
        </authorList>
    </citation>
    <scope>NUCLEOTIDE SEQUENCE</scope>
    <source>
        <strain evidence="5">CC3_PB</strain>
    </source>
</reference>
<dbReference type="GO" id="GO:0016787">
    <property type="term" value="F:hydrolase activity"/>
    <property type="evidence" value="ECO:0007669"/>
    <property type="project" value="UniProtKB-KW"/>
</dbReference>
<name>A0AA86JDT5_9CLOT</name>
<keyword evidence="2" id="KW-0378">Hydrolase</keyword>
<dbReference type="Proteomes" id="UP000789738">
    <property type="component" value="Unassembled WGS sequence"/>
</dbReference>
<dbReference type="GO" id="GO:0005829">
    <property type="term" value="C:cytosol"/>
    <property type="evidence" value="ECO:0007669"/>
    <property type="project" value="TreeGrafter"/>
</dbReference>
<gene>
    <name evidence="5" type="ORF">CNEO_40900</name>
</gene>
<dbReference type="AlphaFoldDB" id="A0AA86JDT5"/>
<sequence length="107" mass="12824">MNEKIYKWLLDLIDNDKLSKFYTSKTIWRPKRSEILKRDNYECQECKKLGKYSAATTVHHIKHLKQYPLLALADSNLESVCDECHNILHPEKHKKYIPKVPINKEQW</sequence>
<comment type="caution">
    <text evidence="5">The sequence shown here is derived from an EMBL/GenBank/DDBJ whole genome shotgun (WGS) entry which is preliminary data.</text>
</comment>
<dbReference type="InterPro" id="IPR002711">
    <property type="entry name" value="HNH"/>
</dbReference>
<dbReference type="PROSITE" id="PS50157">
    <property type="entry name" value="ZINC_FINGER_C2H2_2"/>
    <property type="match status" value="1"/>
</dbReference>
<dbReference type="Gene3D" id="1.10.30.50">
    <property type="match status" value="1"/>
</dbReference>
<dbReference type="PANTHER" id="PTHR41286:SF1">
    <property type="entry name" value="HNH NUCLEASE YAJD-RELATED"/>
    <property type="match status" value="1"/>
</dbReference>
<dbReference type="InterPro" id="IPR003615">
    <property type="entry name" value="HNH_nuc"/>
</dbReference>
<evidence type="ECO:0000256" key="3">
    <source>
        <dbReference type="ARBA" id="ARBA00038412"/>
    </source>
</evidence>
<evidence type="ECO:0000313" key="5">
    <source>
        <dbReference type="EMBL" id="CAG9703992.1"/>
    </source>
</evidence>
<dbReference type="InterPro" id="IPR013087">
    <property type="entry name" value="Znf_C2H2_type"/>
</dbReference>
<evidence type="ECO:0000256" key="2">
    <source>
        <dbReference type="ARBA" id="ARBA00022801"/>
    </source>
</evidence>
<dbReference type="SMART" id="SM00507">
    <property type="entry name" value="HNHc"/>
    <property type="match status" value="1"/>
</dbReference>
<evidence type="ECO:0000256" key="1">
    <source>
        <dbReference type="ARBA" id="ARBA00022722"/>
    </source>
</evidence>
<dbReference type="EMBL" id="CAKJVE010000004">
    <property type="protein sequence ID" value="CAG9703992.1"/>
    <property type="molecule type" value="Genomic_DNA"/>
</dbReference>
<dbReference type="GO" id="GO:0003676">
    <property type="term" value="F:nucleic acid binding"/>
    <property type="evidence" value="ECO:0007669"/>
    <property type="project" value="InterPro"/>
</dbReference>
<evidence type="ECO:0000313" key="6">
    <source>
        <dbReference type="Proteomes" id="UP000789738"/>
    </source>
</evidence>
<dbReference type="RefSeq" id="WP_312037114.1">
    <property type="nucleotide sequence ID" value="NZ_CAKJVE010000004.1"/>
</dbReference>
<keyword evidence="5" id="KW-0255">Endonuclease</keyword>